<dbReference type="OrthoDB" id="74240at2759"/>
<sequence>MAGRIKSMSLKQFMIRQDVLSLYRKLFRAIRNVPGETNRKELQDWVRSDFKKNMHHEDEIVPSHIMKNVDTKVIAVRVYYK</sequence>
<evidence type="ECO:0000313" key="9">
    <source>
        <dbReference type="Proteomes" id="UP000792457"/>
    </source>
</evidence>
<dbReference type="EMBL" id="KZ308242">
    <property type="protein sequence ID" value="KAG8225565.1"/>
    <property type="molecule type" value="Genomic_DNA"/>
</dbReference>
<name>A0A8K0JZI8_LADFU</name>
<comment type="function">
    <text evidence="6">Involved in efficient integration of the N-module into mitochondrial respiratory chain complex I.</text>
</comment>
<evidence type="ECO:0000313" key="8">
    <source>
        <dbReference type="EMBL" id="KAG8225565.1"/>
    </source>
</evidence>
<evidence type="ECO:0000256" key="3">
    <source>
        <dbReference type="ARBA" id="ARBA00022946"/>
    </source>
</evidence>
<reference evidence="8" key="1">
    <citation type="submission" date="2013-04" db="EMBL/GenBank/DDBJ databases">
        <authorList>
            <person name="Qu J."/>
            <person name="Murali S.C."/>
            <person name="Bandaranaike D."/>
            <person name="Bellair M."/>
            <person name="Blankenburg K."/>
            <person name="Chao H."/>
            <person name="Dinh H."/>
            <person name="Doddapaneni H."/>
            <person name="Downs B."/>
            <person name="Dugan-Rocha S."/>
            <person name="Elkadiri S."/>
            <person name="Gnanaolivu R.D."/>
            <person name="Hernandez B."/>
            <person name="Javaid M."/>
            <person name="Jayaseelan J.C."/>
            <person name="Lee S."/>
            <person name="Li M."/>
            <person name="Ming W."/>
            <person name="Munidasa M."/>
            <person name="Muniz J."/>
            <person name="Nguyen L."/>
            <person name="Ongeri F."/>
            <person name="Osuji N."/>
            <person name="Pu L.-L."/>
            <person name="Puazo M."/>
            <person name="Qu C."/>
            <person name="Quiroz J."/>
            <person name="Raj R."/>
            <person name="Weissenberger G."/>
            <person name="Xin Y."/>
            <person name="Zou X."/>
            <person name="Han Y."/>
            <person name="Richards S."/>
            <person name="Worley K."/>
            <person name="Muzny D."/>
            <person name="Gibbs R."/>
        </authorList>
    </citation>
    <scope>NUCLEOTIDE SEQUENCE</scope>
    <source>
        <strain evidence="8">Sampled in the wild</strain>
    </source>
</reference>
<dbReference type="Proteomes" id="UP000792457">
    <property type="component" value="Unassembled WGS sequence"/>
</dbReference>
<comment type="caution">
    <text evidence="8">The sequence shown here is derived from an EMBL/GenBank/DDBJ whole genome shotgun (WGS) entry which is preliminary data.</text>
</comment>
<dbReference type="PANTHER" id="PTHR13675:SF0">
    <property type="entry name" value="LYR MOTIF-CONTAINING PROTEIN 2"/>
    <property type="match status" value="1"/>
</dbReference>
<protein>
    <recommendedName>
        <fullName evidence="5">LYR motif-containing protein 2</fullName>
    </recommendedName>
</protein>
<reference evidence="8" key="2">
    <citation type="submission" date="2017-10" db="EMBL/GenBank/DDBJ databases">
        <title>Ladona fulva Genome sequencing and assembly.</title>
        <authorList>
            <person name="Murali S."/>
            <person name="Richards S."/>
            <person name="Bandaranaike D."/>
            <person name="Bellair M."/>
            <person name="Blankenburg K."/>
            <person name="Chao H."/>
            <person name="Dinh H."/>
            <person name="Doddapaneni H."/>
            <person name="Dugan-Rocha S."/>
            <person name="Elkadiri S."/>
            <person name="Gnanaolivu R."/>
            <person name="Hernandez B."/>
            <person name="Skinner E."/>
            <person name="Javaid M."/>
            <person name="Lee S."/>
            <person name="Li M."/>
            <person name="Ming W."/>
            <person name="Munidasa M."/>
            <person name="Muniz J."/>
            <person name="Nguyen L."/>
            <person name="Hughes D."/>
            <person name="Osuji N."/>
            <person name="Pu L.-L."/>
            <person name="Puazo M."/>
            <person name="Qu C."/>
            <person name="Quiroz J."/>
            <person name="Raj R."/>
            <person name="Weissenberger G."/>
            <person name="Xin Y."/>
            <person name="Zou X."/>
            <person name="Han Y."/>
            <person name="Worley K."/>
            <person name="Muzny D."/>
            <person name="Gibbs R."/>
        </authorList>
    </citation>
    <scope>NUCLEOTIDE SEQUENCE</scope>
    <source>
        <strain evidence="8">Sampled in the wild</strain>
    </source>
</reference>
<keyword evidence="3" id="KW-0809">Transit peptide</keyword>
<evidence type="ECO:0000256" key="6">
    <source>
        <dbReference type="ARBA" id="ARBA00044735"/>
    </source>
</evidence>
<comment type="similarity">
    <text evidence="2">Belongs to the complex I LYR family.</text>
</comment>
<keyword evidence="4" id="KW-0496">Mitochondrion</keyword>
<evidence type="ECO:0000256" key="2">
    <source>
        <dbReference type="ARBA" id="ARBA00009508"/>
    </source>
</evidence>
<dbReference type="AlphaFoldDB" id="A0A8K0JZI8"/>
<dbReference type="Pfam" id="PF05347">
    <property type="entry name" value="Complex1_LYR"/>
    <property type="match status" value="1"/>
</dbReference>
<accession>A0A8K0JZI8</accession>
<evidence type="ECO:0000256" key="1">
    <source>
        <dbReference type="ARBA" id="ARBA00004173"/>
    </source>
</evidence>
<dbReference type="InterPro" id="IPR045293">
    <property type="entry name" value="Complex1_LYR_LYRM2"/>
</dbReference>
<organism evidence="8 9">
    <name type="scientific">Ladona fulva</name>
    <name type="common">Scarce chaser dragonfly</name>
    <name type="synonym">Libellula fulva</name>
    <dbReference type="NCBI Taxonomy" id="123851"/>
    <lineage>
        <taxon>Eukaryota</taxon>
        <taxon>Metazoa</taxon>
        <taxon>Ecdysozoa</taxon>
        <taxon>Arthropoda</taxon>
        <taxon>Hexapoda</taxon>
        <taxon>Insecta</taxon>
        <taxon>Pterygota</taxon>
        <taxon>Palaeoptera</taxon>
        <taxon>Odonata</taxon>
        <taxon>Epiprocta</taxon>
        <taxon>Anisoptera</taxon>
        <taxon>Libelluloidea</taxon>
        <taxon>Libellulidae</taxon>
        <taxon>Ladona</taxon>
    </lineage>
</organism>
<keyword evidence="9" id="KW-1185">Reference proteome</keyword>
<feature type="domain" description="Complex 1 LYR protein" evidence="7">
    <location>
        <begin position="17"/>
        <end position="59"/>
    </location>
</feature>
<evidence type="ECO:0000256" key="5">
    <source>
        <dbReference type="ARBA" id="ARBA00026235"/>
    </source>
</evidence>
<evidence type="ECO:0000256" key="4">
    <source>
        <dbReference type="ARBA" id="ARBA00023128"/>
    </source>
</evidence>
<dbReference type="GO" id="GO:0005739">
    <property type="term" value="C:mitochondrion"/>
    <property type="evidence" value="ECO:0007669"/>
    <property type="project" value="UniProtKB-SubCell"/>
</dbReference>
<gene>
    <name evidence="8" type="ORF">J437_LFUL002082</name>
</gene>
<comment type="subcellular location">
    <subcellularLocation>
        <location evidence="1">Mitochondrion</location>
    </subcellularLocation>
</comment>
<dbReference type="InterPro" id="IPR008011">
    <property type="entry name" value="Complex1_LYR_dom"/>
</dbReference>
<proteinExistence type="inferred from homology"/>
<dbReference type="PANTHER" id="PTHR13675">
    <property type="entry name" value="LYR MOTIF-CONTAINING PROTEIN 2"/>
    <property type="match status" value="1"/>
</dbReference>
<dbReference type="CDD" id="cd20262">
    <property type="entry name" value="Complex1_LYR_LYRM2"/>
    <property type="match status" value="1"/>
</dbReference>
<evidence type="ECO:0000259" key="7">
    <source>
        <dbReference type="Pfam" id="PF05347"/>
    </source>
</evidence>